<sequence length="99" mass="11308">MNSNVIFVFAKWQVSENQLPNVLELLNEVAIKSRAEQGNVFYNIHQSQTEPNTLILAEAYNDESALNEHRNSAHFQSIVVNKIVPILANREVYLTNQIL</sequence>
<feature type="domain" description="ABM" evidence="1">
    <location>
        <begin position="6"/>
        <end position="98"/>
    </location>
</feature>
<dbReference type="GO" id="GO:0004497">
    <property type="term" value="F:monooxygenase activity"/>
    <property type="evidence" value="ECO:0007669"/>
    <property type="project" value="UniProtKB-KW"/>
</dbReference>
<dbReference type="SUPFAM" id="SSF54909">
    <property type="entry name" value="Dimeric alpha+beta barrel"/>
    <property type="match status" value="1"/>
</dbReference>
<gene>
    <name evidence="2" type="ORF">QM481_17990</name>
</gene>
<keyword evidence="3" id="KW-1185">Reference proteome</keyword>
<dbReference type="PANTHER" id="PTHR33336">
    <property type="entry name" value="QUINOL MONOOXYGENASE YGIN-RELATED"/>
    <property type="match status" value="1"/>
</dbReference>
<evidence type="ECO:0000313" key="2">
    <source>
        <dbReference type="EMBL" id="MDI9876436.1"/>
    </source>
</evidence>
<proteinExistence type="predicted"/>
<dbReference type="Pfam" id="PF03992">
    <property type="entry name" value="ABM"/>
    <property type="match status" value="1"/>
</dbReference>
<keyword evidence="2" id="KW-0503">Monooxygenase</keyword>
<dbReference type="Gene3D" id="3.30.70.100">
    <property type="match status" value="1"/>
</dbReference>
<accession>A0ABT6Z5M5</accession>
<name>A0ABT6Z5M5_9BACT</name>
<protein>
    <submittedName>
        <fullName evidence="2">Quinol monooxygenase</fullName>
        <ecNumber evidence="2">1.-.-.-</ecNumber>
    </submittedName>
</protein>
<reference evidence="2 3" key="1">
    <citation type="submission" date="2023-05" db="EMBL/GenBank/DDBJ databases">
        <title>Novel species of genus Flectobacillus isolated from stream in China.</title>
        <authorList>
            <person name="Lu H."/>
        </authorList>
    </citation>
    <scope>NUCLEOTIDE SEQUENCE [LARGE SCALE GENOMIC DNA]</scope>
    <source>
        <strain evidence="2 3">LFS242W</strain>
    </source>
</reference>
<dbReference type="EC" id="1.-.-.-" evidence="2"/>
<comment type="caution">
    <text evidence="2">The sequence shown here is derived from an EMBL/GenBank/DDBJ whole genome shotgun (WGS) entry which is preliminary data.</text>
</comment>
<evidence type="ECO:0000259" key="1">
    <source>
        <dbReference type="PROSITE" id="PS51725"/>
    </source>
</evidence>
<evidence type="ECO:0000313" key="3">
    <source>
        <dbReference type="Proteomes" id="UP001225761"/>
    </source>
</evidence>
<dbReference type="InterPro" id="IPR007138">
    <property type="entry name" value="ABM_dom"/>
</dbReference>
<keyword evidence="2" id="KW-0560">Oxidoreductase</keyword>
<dbReference type="PROSITE" id="PS51725">
    <property type="entry name" value="ABM"/>
    <property type="match status" value="1"/>
</dbReference>
<dbReference type="Proteomes" id="UP001225761">
    <property type="component" value="Unassembled WGS sequence"/>
</dbReference>
<dbReference type="InterPro" id="IPR011008">
    <property type="entry name" value="Dimeric_a/b-barrel"/>
</dbReference>
<dbReference type="PANTHER" id="PTHR33336:SF3">
    <property type="entry name" value="ABM DOMAIN-CONTAINING PROTEIN"/>
    <property type="match status" value="1"/>
</dbReference>
<organism evidence="2 3">
    <name type="scientific">Flectobacillus rivi</name>
    <dbReference type="NCBI Taxonomy" id="2984209"/>
    <lineage>
        <taxon>Bacteria</taxon>
        <taxon>Pseudomonadati</taxon>
        <taxon>Bacteroidota</taxon>
        <taxon>Cytophagia</taxon>
        <taxon>Cytophagales</taxon>
        <taxon>Flectobacillaceae</taxon>
        <taxon>Flectobacillus</taxon>
    </lineage>
</organism>
<dbReference type="EMBL" id="JASHIE010000013">
    <property type="protein sequence ID" value="MDI9876436.1"/>
    <property type="molecule type" value="Genomic_DNA"/>
</dbReference>
<dbReference type="InterPro" id="IPR050744">
    <property type="entry name" value="AI-2_Isomerase_LsrG"/>
</dbReference>
<dbReference type="RefSeq" id="WP_283382746.1">
    <property type="nucleotide sequence ID" value="NZ_JASHIE010000013.1"/>
</dbReference>